<feature type="compositionally biased region" description="Low complexity" evidence="1">
    <location>
        <begin position="76"/>
        <end position="92"/>
    </location>
</feature>
<sequence length="92" mass="9905">MNCLGRNIEGINVNQHHSPLIIITPTVHLFLALFLLDPPSVYSALSLSPVSLFLAALRATRTTLSPSMTTYPRSGTSSLAYTTESSSSLTQI</sequence>
<dbReference type="Proteomes" id="UP001372338">
    <property type="component" value="Unassembled WGS sequence"/>
</dbReference>
<keyword evidence="3" id="KW-1185">Reference proteome</keyword>
<gene>
    <name evidence="2" type="ORF">RIF29_09071</name>
</gene>
<organism evidence="2 3">
    <name type="scientific">Crotalaria pallida</name>
    <name type="common">Smooth rattlebox</name>
    <name type="synonym">Crotalaria striata</name>
    <dbReference type="NCBI Taxonomy" id="3830"/>
    <lineage>
        <taxon>Eukaryota</taxon>
        <taxon>Viridiplantae</taxon>
        <taxon>Streptophyta</taxon>
        <taxon>Embryophyta</taxon>
        <taxon>Tracheophyta</taxon>
        <taxon>Spermatophyta</taxon>
        <taxon>Magnoliopsida</taxon>
        <taxon>eudicotyledons</taxon>
        <taxon>Gunneridae</taxon>
        <taxon>Pentapetalae</taxon>
        <taxon>rosids</taxon>
        <taxon>fabids</taxon>
        <taxon>Fabales</taxon>
        <taxon>Fabaceae</taxon>
        <taxon>Papilionoideae</taxon>
        <taxon>50 kb inversion clade</taxon>
        <taxon>genistoids sensu lato</taxon>
        <taxon>core genistoids</taxon>
        <taxon>Crotalarieae</taxon>
        <taxon>Crotalaria</taxon>
    </lineage>
</organism>
<evidence type="ECO:0000313" key="3">
    <source>
        <dbReference type="Proteomes" id="UP001372338"/>
    </source>
</evidence>
<evidence type="ECO:0000313" key="2">
    <source>
        <dbReference type="EMBL" id="KAK7281257.1"/>
    </source>
</evidence>
<dbReference type="AlphaFoldDB" id="A0AAN9IJA5"/>
<name>A0AAN9IJA5_CROPI</name>
<evidence type="ECO:0000256" key="1">
    <source>
        <dbReference type="SAM" id="MobiDB-lite"/>
    </source>
</evidence>
<feature type="region of interest" description="Disordered" evidence="1">
    <location>
        <begin position="67"/>
        <end position="92"/>
    </location>
</feature>
<dbReference type="EMBL" id="JAYWIO010000002">
    <property type="protein sequence ID" value="KAK7281257.1"/>
    <property type="molecule type" value="Genomic_DNA"/>
</dbReference>
<proteinExistence type="predicted"/>
<comment type="caution">
    <text evidence="2">The sequence shown here is derived from an EMBL/GenBank/DDBJ whole genome shotgun (WGS) entry which is preliminary data.</text>
</comment>
<accession>A0AAN9IJA5</accession>
<protein>
    <submittedName>
        <fullName evidence="2">Uncharacterized protein</fullName>
    </submittedName>
</protein>
<reference evidence="2 3" key="1">
    <citation type="submission" date="2024-01" db="EMBL/GenBank/DDBJ databases">
        <title>The genomes of 5 underutilized Papilionoideae crops provide insights into root nodulation and disease resistanc.</title>
        <authorList>
            <person name="Yuan L."/>
        </authorList>
    </citation>
    <scope>NUCLEOTIDE SEQUENCE [LARGE SCALE GENOMIC DNA]</scope>
    <source>
        <strain evidence="2">ZHUSHIDOU_FW_LH</strain>
        <tissue evidence="2">Leaf</tissue>
    </source>
</reference>